<proteinExistence type="predicted"/>
<reference evidence="3" key="1">
    <citation type="submission" date="2023-10" db="EMBL/GenBank/DDBJ databases">
        <authorList>
            <person name="Chen Y."/>
            <person name="Shah S."/>
            <person name="Dougan E. K."/>
            <person name="Thang M."/>
            <person name="Chan C."/>
        </authorList>
    </citation>
    <scope>NUCLEOTIDE SEQUENCE [LARGE SCALE GENOMIC DNA]</scope>
</reference>
<dbReference type="EMBL" id="CAUYUJ010015112">
    <property type="protein sequence ID" value="CAK0849999.1"/>
    <property type="molecule type" value="Genomic_DNA"/>
</dbReference>
<organism evidence="3 4">
    <name type="scientific">Prorocentrum cordatum</name>
    <dbReference type="NCBI Taxonomy" id="2364126"/>
    <lineage>
        <taxon>Eukaryota</taxon>
        <taxon>Sar</taxon>
        <taxon>Alveolata</taxon>
        <taxon>Dinophyceae</taxon>
        <taxon>Prorocentrales</taxon>
        <taxon>Prorocentraceae</taxon>
        <taxon>Prorocentrum</taxon>
    </lineage>
</organism>
<sequence>MAGTGQKDKEKRNPMNSPDNHKGRKLDNDDFQIARVKGMPEWAEAMQKALMQHTADQIGTLTKEVDEAKVMAMKAQEEIREVHKEVGEMRVKMKNLEELQEEFRRSSEGMWNYMTKNAGKHIHQFQGKTIYCNVDSRSRDPESEEARRETAVRKGIVWWKDKRVAVWKDGKMELLGTAAQWHGIFRGLFPQ</sequence>
<protein>
    <recommendedName>
        <fullName evidence="5">Biogenesis of lysosome-related organelles complex 1 subunit 1</fullName>
    </recommendedName>
</protein>
<keyword evidence="4" id="KW-1185">Reference proteome</keyword>
<evidence type="ECO:0000313" key="4">
    <source>
        <dbReference type="Proteomes" id="UP001189429"/>
    </source>
</evidence>
<keyword evidence="1" id="KW-0175">Coiled coil</keyword>
<evidence type="ECO:0000256" key="1">
    <source>
        <dbReference type="SAM" id="Coils"/>
    </source>
</evidence>
<feature type="region of interest" description="Disordered" evidence="2">
    <location>
        <begin position="1"/>
        <end position="30"/>
    </location>
</feature>
<evidence type="ECO:0000256" key="2">
    <source>
        <dbReference type="SAM" id="MobiDB-lite"/>
    </source>
</evidence>
<evidence type="ECO:0000313" key="3">
    <source>
        <dbReference type="EMBL" id="CAK0849999.1"/>
    </source>
</evidence>
<comment type="caution">
    <text evidence="3">The sequence shown here is derived from an EMBL/GenBank/DDBJ whole genome shotgun (WGS) entry which is preliminary data.</text>
</comment>
<feature type="compositionally biased region" description="Basic and acidic residues" evidence="2">
    <location>
        <begin position="1"/>
        <end position="28"/>
    </location>
</feature>
<name>A0ABN9TVB8_9DINO</name>
<accession>A0ABN9TVB8</accession>
<evidence type="ECO:0008006" key="5">
    <source>
        <dbReference type="Google" id="ProtNLM"/>
    </source>
</evidence>
<gene>
    <name evidence="3" type="ORF">PCOR1329_LOCUS42550</name>
</gene>
<dbReference type="Proteomes" id="UP001189429">
    <property type="component" value="Unassembled WGS sequence"/>
</dbReference>
<feature type="coiled-coil region" evidence="1">
    <location>
        <begin position="58"/>
        <end position="99"/>
    </location>
</feature>